<evidence type="ECO:0000256" key="4">
    <source>
        <dbReference type="ARBA" id="ARBA00012753"/>
    </source>
</evidence>
<dbReference type="InterPro" id="IPR004839">
    <property type="entry name" value="Aminotransferase_I/II_large"/>
</dbReference>
<dbReference type="GO" id="GO:0005737">
    <property type="term" value="C:cytoplasm"/>
    <property type="evidence" value="ECO:0007669"/>
    <property type="project" value="TreeGrafter"/>
</dbReference>
<gene>
    <name evidence="10" type="primary">ybdL</name>
    <name evidence="10" type="ORF">DSM104635_03899</name>
</gene>
<dbReference type="InterPro" id="IPR015422">
    <property type="entry name" value="PyrdxlP-dep_Trfase_small"/>
</dbReference>
<evidence type="ECO:0000256" key="5">
    <source>
        <dbReference type="ARBA" id="ARBA00022576"/>
    </source>
</evidence>
<keyword evidence="7" id="KW-0663">Pyridoxal phosphate</keyword>
<keyword evidence="5 10" id="KW-0032">Aminotransferase</keyword>
<dbReference type="CDD" id="cd00609">
    <property type="entry name" value="AAT_like"/>
    <property type="match status" value="1"/>
</dbReference>
<dbReference type="Gene3D" id="3.40.640.10">
    <property type="entry name" value="Type I PLP-dependent aspartate aminotransferase-like (Major domain)"/>
    <property type="match status" value="1"/>
</dbReference>
<dbReference type="GO" id="GO:0016212">
    <property type="term" value="F:kynurenine-oxoglutarate transaminase activity"/>
    <property type="evidence" value="ECO:0007669"/>
    <property type="project" value="TreeGrafter"/>
</dbReference>
<dbReference type="PANTHER" id="PTHR43807">
    <property type="entry name" value="FI04487P"/>
    <property type="match status" value="1"/>
</dbReference>
<name>A0A6I6MXD3_9CAUL</name>
<dbReference type="KEGG" id="tsv:DSM104635_03899"/>
<comment type="cofactor">
    <cofactor evidence="1">
        <name>pyridoxal 5'-phosphate</name>
        <dbReference type="ChEBI" id="CHEBI:597326"/>
    </cofactor>
</comment>
<evidence type="ECO:0000256" key="1">
    <source>
        <dbReference type="ARBA" id="ARBA00001933"/>
    </source>
</evidence>
<keyword evidence="6 10" id="KW-0808">Transferase</keyword>
<accession>A0A6I6MXD3</accession>
<dbReference type="PANTHER" id="PTHR43807:SF20">
    <property type="entry name" value="FI04487P"/>
    <property type="match status" value="1"/>
</dbReference>
<comment type="subunit">
    <text evidence="3">Homodimer.</text>
</comment>
<dbReference type="Gene3D" id="3.90.1150.10">
    <property type="entry name" value="Aspartate Aminotransferase, domain 1"/>
    <property type="match status" value="1"/>
</dbReference>
<dbReference type="SUPFAM" id="SSF53383">
    <property type="entry name" value="PLP-dependent transferases"/>
    <property type="match status" value="1"/>
</dbReference>
<evidence type="ECO:0000256" key="7">
    <source>
        <dbReference type="ARBA" id="ARBA00022898"/>
    </source>
</evidence>
<dbReference type="Pfam" id="PF00155">
    <property type="entry name" value="Aminotran_1_2"/>
    <property type="match status" value="1"/>
</dbReference>
<evidence type="ECO:0000256" key="8">
    <source>
        <dbReference type="ARBA" id="ARBA00049185"/>
    </source>
</evidence>
<evidence type="ECO:0000313" key="10">
    <source>
        <dbReference type="EMBL" id="QGZ97034.1"/>
    </source>
</evidence>
<dbReference type="InterPro" id="IPR051326">
    <property type="entry name" value="Kynurenine-oxoglutarate_AT"/>
</dbReference>
<feature type="domain" description="Aminotransferase class I/classII large" evidence="9">
    <location>
        <begin position="26"/>
        <end position="374"/>
    </location>
</feature>
<dbReference type="EC" id="2.6.1.1" evidence="4"/>
<dbReference type="Proteomes" id="UP000431269">
    <property type="component" value="Chromosome"/>
</dbReference>
<keyword evidence="11" id="KW-1185">Reference proteome</keyword>
<comment type="similarity">
    <text evidence="2">Belongs to the class-I pyridoxal-phosphate-dependent aminotransferase family.</text>
</comment>
<dbReference type="EMBL" id="CP047045">
    <property type="protein sequence ID" value="QGZ97034.1"/>
    <property type="molecule type" value="Genomic_DNA"/>
</dbReference>
<dbReference type="InterPro" id="IPR015421">
    <property type="entry name" value="PyrdxlP-dep_Trfase_major"/>
</dbReference>
<reference evidence="11" key="1">
    <citation type="submission" date="2019-12" db="EMBL/GenBank/DDBJ databases">
        <title>Complete genome of Terracaulis silvestris 0127_4.</title>
        <authorList>
            <person name="Vieira S."/>
            <person name="Riedel T."/>
            <person name="Sproer C."/>
            <person name="Pascual J."/>
            <person name="Boedeker C."/>
            <person name="Overmann J."/>
        </authorList>
    </citation>
    <scope>NUCLEOTIDE SEQUENCE [LARGE SCALE GENOMIC DNA]</scope>
    <source>
        <strain evidence="11">0127_4</strain>
    </source>
</reference>
<evidence type="ECO:0000256" key="3">
    <source>
        <dbReference type="ARBA" id="ARBA00011738"/>
    </source>
</evidence>
<dbReference type="NCBIfam" id="NF006488">
    <property type="entry name" value="PRK08912.1"/>
    <property type="match status" value="1"/>
</dbReference>
<evidence type="ECO:0000259" key="9">
    <source>
        <dbReference type="Pfam" id="PF00155"/>
    </source>
</evidence>
<proteinExistence type="inferred from homology"/>
<dbReference type="GO" id="GO:0030170">
    <property type="term" value="F:pyridoxal phosphate binding"/>
    <property type="evidence" value="ECO:0007669"/>
    <property type="project" value="InterPro"/>
</dbReference>
<dbReference type="GO" id="GO:0004069">
    <property type="term" value="F:L-aspartate:2-oxoglutarate aminotransferase activity"/>
    <property type="evidence" value="ECO:0007669"/>
    <property type="project" value="UniProtKB-EC"/>
</dbReference>
<evidence type="ECO:0000313" key="11">
    <source>
        <dbReference type="Proteomes" id="UP000431269"/>
    </source>
</evidence>
<dbReference type="AlphaFoldDB" id="A0A6I6MXD3"/>
<evidence type="ECO:0000256" key="6">
    <source>
        <dbReference type="ARBA" id="ARBA00022679"/>
    </source>
</evidence>
<dbReference type="InterPro" id="IPR015424">
    <property type="entry name" value="PyrdxlP-dep_Trfase"/>
</dbReference>
<dbReference type="RefSeq" id="WP_158767868.1">
    <property type="nucleotide sequence ID" value="NZ_CP047045.1"/>
</dbReference>
<organism evidence="10 11">
    <name type="scientific">Terricaulis silvestris</name>
    <dbReference type="NCBI Taxonomy" id="2686094"/>
    <lineage>
        <taxon>Bacteria</taxon>
        <taxon>Pseudomonadati</taxon>
        <taxon>Pseudomonadota</taxon>
        <taxon>Alphaproteobacteria</taxon>
        <taxon>Caulobacterales</taxon>
        <taxon>Caulobacteraceae</taxon>
        <taxon>Terricaulis</taxon>
    </lineage>
</organism>
<protein>
    <recommendedName>
        <fullName evidence="4">aspartate transaminase</fullName>
        <ecNumber evidence="4">2.6.1.1</ecNumber>
    </recommendedName>
</protein>
<dbReference type="FunFam" id="3.40.640.10:FF:000033">
    <property type="entry name" value="Aspartate aminotransferase"/>
    <property type="match status" value="1"/>
</dbReference>
<sequence length="381" mass="41611">MNSVYASLGTTVFETMSRLAAERGAVNLGQGFPEDDGPRDILEAAARATLDGPNQYPPMRGLPDLRQAVAAHYRERQRVDLDWQREVTITSGATEAIAAALLAFIEPGDEVVLFEPLYDAYVPMVRRAGGVPRILRLQPPHWRLEREAVEAAFSDKTRVVVINTPLNPSASVMSRAELEMLAALCVEHNAIVVSDEVWEHVLFDGAEHVSMLEVLRDRTLKIGSAGKMFSLTGWKVGFACGAPALMDQFAKAHQFLTFTTPPNLQRAVRYALGKERAYFDAMRAGFQRARDRLVNALTAEGFVTLPACGAYFVSIDLPASGIAMSDEAFAKHAVEHGVATIPISAFYANPGAPALIRLCFAKRDETLDRGAEALVRAKRAA</sequence>
<comment type="catalytic activity">
    <reaction evidence="8">
        <text>L-aspartate + 2-oxoglutarate = oxaloacetate + L-glutamate</text>
        <dbReference type="Rhea" id="RHEA:21824"/>
        <dbReference type="ChEBI" id="CHEBI:16452"/>
        <dbReference type="ChEBI" id="CHEBI:16810"/>
        <dbReference type="ChEBI" id="CHEBI:29985"/>
        <dbReference type="ChEBI" id="CHEBI:29991"/>
        <dbReference type="EC" id="2.6.1.1"/>
    </reaction>
</comment>
<evidence type="ECO:0000256" key="2">
    <source>
        <dbReference type="ARBA" id="ARBA00007441"/>
    </source>
</evidence>